<evidence type="ECO:0000313" key="2">
    <source>
        <dbReference type="Proteomes" id="UP000305067"/>
    </source>
</evidence>
<reference evidence="1 2" key="1">
    <citation type="journal article" date="2019" name="Nat. Ecol. Evol.">
        <title>Megaphylogeny resolves global patterns of mushroom evolution.</title>
        <authorList>
            <person name="Varga T."/>
            <person name="Krizsan K."/>
            <person name="Foldi C."/>
            <person name="Dima B."/>
            <person name="Sanchez-Garcia M."/>
            <person name="Sanchez-Ramirez S."/>
            <person name="Szollosi G.J."/>
            <person name="Szarkandi J.G."/>
            <person name="Papp V."/>
            <person name="Albert L."/>
            <person name="Andreopoulos W."/>
            <person name="Angelini C."/>
            <person name="Antonin V."/>
            <person name="Barry K.W."/>
            <person name="Bougher N.L."/>
            <person name="Buchanan P."/>
            <person name="Buyck B."/>
            <person name="Bense V."/>
            <person name="Catcheside P."/>
            <person name="Chovatia M."/>
            <person name="Cooper J."/>
            <person name="Damon W."/>
            <person name="Desjardin D."/>
            <person name="Finy P."/>
            <person name="Geml J."/>
            <person name="Haridas S."/>
            <person name="Hughes K."/>
            <person name="Justo A."/>
            <person name="Karasinski D."/>
            <person name="Kautmanova I."/>
            <person name="Kiss B."/>
            <person name="Kocsube S."/>
            <person name="Kotiranta H."/>
            <person name="LaButti K.M."/>
            <person name="Lechner B.E."/>
            <person name="Liimatainen K."/>
            <person name="Lipzen A."/>
            <person name="Lukacs Z."/>
            <person name="Mihaltcheva S."/>
            <person name="Morgado L.N."/>
            <person name="Niskanen T."/>
            <person name="Noordeloos M.E."/>
            <person name="Ohm R.A."/>
            <person name="Ortiz-Santana B."/>
            <person name="Ovrebo C."/>
            <person name="Racz N."/>
            <person name="Riley R."/>
            <person name="Savchenko A."/>
            <person name="Shiryaev A."/>
            <person name="Soop K."/>
            <person name="Spirin V."/>
            <person name="Szebenyi C."/>
            <person name="Tomsovsky M."/>
            <person name="Tulloss R.E."/>
            <person name="Uehling J."/>
            <person name="Grigoriev I.V."/>
            <person name="Vagvolgyi C."/>
            <person name="Papp T."/>
            <person name="Martin F.M."/>
            <person name="Miettinen O."/>
            <person name="Hibbett D.S."/>
            <person name="Nagy L.G."/>
        </authorList>
    </citation>
    <scope>NUCLEOTIDE SEQUENCE [LARGE SCALE GENOMIC DNA]</scope>
    <source>
        <strain evidence="1 2">CBS 309.79</strain>
    </source>
</reference>
<evidence type="ECO:0000313" key="1">
    <source>
        <dbReference type="EMBL" id="TFL01108.1"/>
    </source>
</evidence>
<dbReference type="AlphaFoldDB" id="A0A5C3QIH9"/>
<gene>
    <name evidence="1" type="ORF">BDV98DRAFT_568471</name>
</gene>
<dbReference type="Proteomes" id="UP000305067">
    <property type="component" value="Unassembled WGS sequence"/>
</dbReference>
<protein>
    <submittedName>
        <fullName evidence="1">Uncharacterized protein</fullName>
    </submittedName>
</protein>
<organism evidence="1 2">
    <name type="scientific">Pterulicium gracile</name>
    <dbReference type="NCBI Taxonomy" id="1884261"/>
    <lineage>
        <taxon>Eukaryota</taxon>
        <taxon>Fungi</taxon>
        <taxon>Dikarya</taxon>
        <taxon>Basidiomycota</taxon>
        <taxon>Agaricomycotina</taxon>
        <taxon>Agaricomycetes</taxon>
        <taxon>Agaricomycetidae</taxon>
        <taxon>Agaricales</taxon>
        <taxon>Pleurotineae</taxon>
        <taxon>Pterulaceae</taxon>
        <taxon>Pterulicium</taxon>
    </lineage>
</organism>
<sequence length="181" mass="20825">MDNLVGIADQERAETIQRPDHYIDRLPESTITMHHFRGNPRPHPLQELDHMNRSYDRFEYRDLCSDIDKFNVIPDVYLQSEDGYGIFNHSSRQFIRINGVAEWFGGTVHGPYVDDVPTSAERTEFMGWHFTGKVVGVLILFNQAEGAFKHAGAWAGGRLSMTPFVEWKKDIAREARMLVNS</sequence>
<dbReference type="EMBL" id="ML178826">
    <property type="protein sequence ID" value="TFL01108.1"/>
    <property type="molecule type" value="Genomic_DNA"/>
</dbReference>
<proteinExistence type="predicted"/>
<name>A0A5C3QIH9_9AGAR</name>
<accession>A0A5C3QIH9</accession>
<keyword evidence="2" id="KW-1185">Reference proteome</keyword>